<evidence type="ECO:0000313" key="1">
    <source>
        <dbReference type="EMBL" id="EGS20511.1"/>
    </source>
</evidence>
<protein>
    <submittedName>
        <fullName evidence="1">Uncharacterized protein</fullName>
    </submittedName>
</protein>
<dbReference type="KEGG" id="cthr:CTHT_0023430"/>
<evidence type="ECO:0000313" key="2">
    <source>
        <dbReference type="Proteomes" id="UP000008066"/>
    </source>
</evidence>
<accession>G0S4T2</accession>
<organism evidence="2">
    <name type="scientific">Chaetomium thermophilum (strain DSM 1495 / CBS 144.50 / IMI 039719)</name>
    <name type="common">Thermochaetoides thermophila</name>
    <dbReference type="NCBI Taxonomy" id="759272"/>
    <lineage>
        <taxon>Eukaryota</taxon>
        <taxon>Fungi</taxon>
        <taxon>Dikarya</taxon>
        <taxon>Ascomycota</taxon>
        <taxon>Pezizomycotina</taxon>
        <taxon>Sordariomycetes</taxon>
        <taxon>Sordariomycetidae</taxon>
        <taxon>Sordariales</taxon>
        <taxon>Chaetomiaceae</taxon>
        <taxon>Thermochaetoides</taxon>
    </lineage>
</organism>
<dbReference type="Proteomes" id="UP000008066">
    <property type="component" value="Unassembled WGS sequence"/>
</dbReference>
<gene>
    <name evidence="1" type="ORF">CTHT_0023430</name>
</gene>
<dbReference type="GeneID" id="18256381"/>
<reference evidence="1 2" key="1">
    <citation type="journal article" date="2011" name="Cell">
        <title>Insight into structure and assembly of the nuclear pore complex by utilizing the genome of a eukaryotic thermophile.</title>
        <authorList>
            <person name="Amlacher S."/>
            <person name="Sarges P."/>
            <person name="Flemming D."/>
            <person name="van Noort V."/>
            <person name="Kunze R."/>
            <person name="Devos D.P."/>
            <person name="Arumugam M."/>
            <person name="Bork P."/>
            <person name="Hurt E."/>
        </authorList>
    </citation>
    <scope>NUCLEOTIDE SEQUENCE [LARGE SCALE GENOMIC DNA]</scope>
    <source>
        <strain evidence="2">DSM 1495 / CBS 144.50 / IMI 039719</strain>
    </source>
</reference>
<dbReference type="RefSeq" id="XP_006692807.1">
    <property type="nucleotide sequence ID" value="XM_006692744.1"/>
</dbReference>
<sequence>MIAQKNQNLAYPTEAILKRPPAANTMLANSVNVMLVLAEFATAKPGRKNVYLYDWVPIVSMNLAANALCGYIIKRTTGGEHIKIKNVTATYTTRAWIQRGDRQR</sequence>
<name>G0S4T2_CHATD</name>
<dbReference type="HOGENOM" id="CLU_2249833_0_0_1"/>
<dbReference type="EMBL" id="GL988041">
    <property type="protein sequence ID" value="EGS20511.1"/>
    <property type="molecule type" value="Genomic_DNA"/>
</dbReference>
<keyword evidence="2" id="KW-1185">Reference proteome</keyword>
<proteinExistence type="predicted"/>
<dbReference type="AlphaFoldDB" id="G0S4T2"/>